<sequence>MATHIHLMLRFKMSAQQLYYEPGTRGKAREVNRLHPHSGKVKHTTVVYSGCRRYFTPRMNCPVYLGAWYELYRIPNAAENDLTCEVQQLFKTDDGIGIESVAYNTSFETLNGTVSHWTENAFRQSYPDDEYWTSHYWVAGTDYKTYSILRTCLGGDNEHPLTWVRSRRTTISDDTEQEVNKILKNFDLSLDDFEPINQVDCRIMRVIKKSERFCTFGRYTAVTAASFNNKGTKSLHHYVRLCI</sequence>
<dbReference type="OrthoDB" id="565904at2759"/>
<dbReference type="EMBL" id="BLKM01008651">
    <property type="protein sequence ID" value="GFG34435.1"/>
    <property type="molecule type" value="Genomic_DNA"/>
</dbReference>
<dbReference type="Gene3D" id="2.40.128.20">
    <property type="match status" value="1"/>
</dbReference>
<gene>
    <name evidence="1" type="ORF">Cfor_07686</name>
</gene>
<reference evidence="2" key="1">
    <citation type="submission" date="2020-01" db="EMBL/GenBank/DDBJ databases">
        <title>Draft genome sequence of the Termite Coptotermes fromosanus.</title>
        <authorList>
            <person name="Itakura S."/>
            <person name="Yosikawa Y."/>
            <person name="Umezawa K."/>
        </authorList>
    </citation>
    <scope>NUCLEOTIDE SEQUENCE [LARGE SCALE GENOMIC DNA]</scope>
</reference>
<dbReference type="AlphaFoldDB" id="A0A6L2PVE7"/>
<keyword evidence="2" id="KW-1185">Reference proteome</keyword>
<proteinExistence type="predicted"/>
<evidence type="ECO:0000313" key="2">
    <source>
        <dbReference type="Proteomes" id="UP000502823"/>
    </source>
</evidence>
<name>A0A6L2PVE7_COPFO</name>
<dbReference type="InterPro" id="IPR012674">
    <property type="entry name" value="Calycin"/>
</dbReference>
<protein>
    <submittedName>
        <fullName evidence="1">Uncharacterized protein</fullName>
    </submittedName>
</protein>
<dbReference type="SUPFAM" id="SSF50814">
    <property type="entry name" value="Lipocalins"/>
    <property type="match status" value="1"/>
</dbReference>
<dbReference type="InParanoid" id="A0A6L2PVE7"/>
<accession>A0A6L2PVE7</accession>
<evidence type="ECO:0000313" key="1">
    <source>
        <dbReference type="EMBL" id="GFG34435.1"/>
    </source>
</evidence>
<comment type="caution">
    <text evidence="1">The sequence shown here is derived from an EMBL/GenBank/DDBJ whole genome shotgun (WGS) entry which is preliminary data.</text>
</comment>
<organism evidence="1 2">
    <name type="scientific">Coptotermes formosanus</name>
    <name type="common">Formosan subterranean termite</name>
    <dbReference type="NCBI Taxonomy" id="36987"/>
    <lineage>
        <taxon>Eukaryota</taxon>
        <taxon>Metazoa</taxon>
        <taxon>Ecdysozoa</taxon>
        <taxon>Arthropoda</taxon>
        <taxon>Hexapoda</taxon>
        <taxon>Insecta</taxon>
        <taxon>Pterygota</taxon>
        <taxon>Neoptera</taxon>
        <taxon>Polyneoptera</taxon>
        <taxon>Dictyoptera</taxon>
        <taxon>Blattodea</taxon>
        <taxon>Blattoidea</taxon>
        <taxon>Termitoidae</taxon>
        <taxon>Rhinotermitidae</taxon>
        <taxon>Coptotermes</taxon>
    </lineage>
</organism>
<dbReference type="Proteomes" id="UP000502823">
    <property type="component" value="Unassembled WGS sequence"/>
</dbReference>